<organism evidence="5 7">
    <name type="scientific">Cucumis melo var. makuwa</name>
    <name type="common">Oriental melon</name>
    <dbReference type="NCBI Taxonomy" id="1194695"/>
    <lineage>
        <taxon>Eukaryota</taxon>
        <taxon>Viridiplantae</taxon>
        <taxon>Streptophyta</taxon>
        <taxon>Embryophyta</taxon>
        <taxon>Tracheophyta</taxon>
        <taxon>Spermatophyta</taxon>
        <taxon>Magnoliopsida</taxon>
        <taxon>eudicotyledons</taxon>
        <taxon>Gunneridae</taxon>
        <taxon>Pentapetalae</taxon>
        <taxon>rosids</taxon>
        <taxon>fabids</taxon>
        <taxon>Cucurbitales</taxon>
        <taxon>Cucurbitaceae</taxon>
        <taxon>Benincaseae</taxon>
        <taxon>Cucumis</taxon>
    </lineage>
</organism>
<comment type="caution">
    <text evidence="5">The sequence shown here is derived from an EMBL/GenBank/DDBJ whole genome shotgun (WGS) entry which is preliminary data.</text>
</comment>
<dbReference type="Pfam" id="PF13891">
    <property type="entry name" value="zf-C3HC3H_KANSL2"/>
    <property type="match status" value="1"/>
</dbReference>
<reference evidence="6 7" key="1">
    <citation type="submission" date="2019-08" db="EMBL/GenBank/DDBJ databases">
        <title>Draft genome sequences of two oriental melons (Cucumis melo L. var makuwa).</title>
        <authorList>
            <person name="Kwon S.-Y."/>
        </authorList>
    </citation>
    <scope>NUCLEOTIDE SEQUENCE [LARGE SCALE GENOMIC DNA]</scope>
    <source>
        <strain evidence="7">cv. Chang Bougi</strain>
        <strain evidence="6">cv. SW 3</strain>
        <tissue evidence="5">Leaf</tissue>
    </source>
</reference>
<dbReference type="InterPro" id="IPR012337">
    <property type="entry name" value="RNaseH-like_sf"/>
</dbReference>
<dbReference type="OrthoDB" id="677315at2759"/>
<dbReference type="SUPFAM" id="SSF53098">
    <property type="entry name" value="Ribonuclease H-like"/>
    <property type="match status" value="1"/>
</dbReference>
<dbReference type="GO" id="GO:0008270">
    <property type="term" value="F:zinc ion binding"/>
    <property type="evidence" value="ECO:0007669"/>
    <property type="project" value="UniProtKB-KW"/>
</dbReference>
<dbReference type="GO" id="GO:0005524">
    <property type="term" value="F:ATP binding"/>
    <property type="evidence" value="ECO:0007669"/>
    <property type="project" value="InterPro"/>
</dbReference>
<dbReference type="Proteomes" id="UP000321393">
    <property type="component" value="Unassembled WGS sequence"/>
</dbReference>
<dbReference type="InterPro" id="IPR005479">
    <property type="entry name" value="CPAse_ATP-bd"/>
</dbReference>
<dbReference type="InterPro" id="IPR052035">
    <property type="entry name" value="ZnF_BED_domain_contain"/>
</dbReference>
<dbReference type="InterPro" id="IPR025927">
    <property type="entry name" value="Znf_KANL2-like"/>
</dbReference>
<dbReference type="PANTHER" id="PTHR46481:SF8">
    <property type="entry name" value="ZINC FINGER BED DOMAIN-CONTAINING PROTEIN RICESLEEPER 1-LIKE"/>
    <property type="match status" value="1"/>
</dbReference>
<comment type="subcellular location">
    <subcellularLocation>
        <location evidence="1">Nucleus</location>
    </subcellularLocation>
</comment>
<dbReference type="EMBL" id="SSTD01003357">
    <property type="protein sequence ID" value="TYK26738.1"/>
    <property type="molecule type" value="Genomic_DNA"/>
</dbReference>
<evidence type="ECO:0000256" key="2">
    <source>
        <dbReference type="ARBA" id="ARBA00023242"/>
    </source>
</evidence>
<evidence type="ECO:0000313" key="6">
    <source>
        <dbReference type="Proteomes" id="UP000321393"/>
    </source>
</evidence>
<keyword evidence="2" id="KW-0539">Nucleus</keyword>
<dbReference type="PANTHER" id="PTHR46481">
    <property type="entry name" value="ZINC FINGER BED DOMAIN-CONTAINING PROTEIN 4"/>
    <property type="match status" value="1"/>
</dbReference>
<dbReference type="AlphaFoldDB" id="A0A5D3DT82"/>
<evidence type="ECO:0000259" key="3">
    <source>
        <dbReference type="PROSITE" id="PS00867"/>
    </source>
</evidence>
<dbReference type="GO" id="GO:0005634">
    <property type="term" value="C:nucleus"/>
    <property type="evidence" value="ECO:0007669"/>
    <property type="project" value="UniProtKB-SubCell"/>
</dbReference>
<evidence type="ECO:0000256" key="1">
    <source>
        <dbReference type="ARBA" id="ARBA00004123"/>
    </source>
</evidence>
<dbReference type="Proteomes" id="UP000321947">
    <property type="component" value="Unassembled WGS sequence"/>
</dbReference>
<dbReference type="Pfam" id="PF05699">
    <property type="entry name" value="Dimer_Tnp_hAT"/>
    <property type="match status" value="1"/>
</dbReference>
<gene>
    <name evidence="5" type="ORF">E5676_scaffold124G00240</name>
    <name evidence="4" type="ORF">E6C27_scaffold67G006560</name>
</gene>
<protein>
    <submittedName>
        <fullName evidence="5">INO80 complex subunit D-like isoform X1</fullName>
    </submittedName>
</protein>
<dbReference type="PROSITE" id="PS00867">
    <property type="entry name" value="CPSASE_2"/>
    <property type="match status" value="1"/>
</dbReference>
<evidence type="ECO:0000313" key="5">
    <source>
        <dbReference type="EMBL" id="TYK26738.1"/>
    </source>
</evidence>
<accession>A0A5D3DT82</accession>
<feature type="domain" description="Carbamoyl phosphate synthase ATP-binding" evidence="3">
    <location>
        <begin position="516"/>
        <end position="523"/>
    </location>
</feature>
<proteinExistence type="predicted"/>
<evidence type="ECO:0000313" key="7">
    <source>
        <dbReference type="Proteomes" id="UP000321947"/>
    </source>
</evidence>
<sequence>MADSNSPGSFQPPPVTPFPILIDGADRDRALASSMVCSRREVLERRSRRAKQLCRIFKELYWFLLEELKRKYREYYWTYGKSPFKEDEKEAEGIGDYPEGIGENGKLGLGSSTGSDEIRRCDVTGCKAKAMALTKYCHAHILSDKKQRLYKGCTFVIKSMQSGPLLCSKPVLRSTVPCYCSGHLQKGEKCLARDLRKAGLNVSSTSKLRPDFHVLIAEYPSPSHLHSPSLTLAIAISLTLLPLASSSSSSQYPAVRHSAAGHSKLQLPFVIPRSAIPHNHPAIRHLPHSHLQLQVVIGCSSFFVERSSSPIESCLLRRRRDKDTDAKGKTIDVDLYEREDVPNPSKIRKNVKQSIVWDHFERLKGDPNDPRAKCDTIGKTIEKNLKDWGIERIMTLTVDNASSDDTTVAYLLKRFGKELLFGEEFLHVRCCAHILNLIVTDAFKEHNDCINRIQYAVRFIRSSPARFLKFKKCIELDFDSNENVGEDFIYDTIVEEFKDDATTPFEQGSSKIDIYLLEANVRIKGDFDILQWWKMNSDRFEVLGCMVRDILAILVSTVASGLAFSIGGRVVDSSRCSLALKTVEALICTQNWLNSDLIDLQIQHELEEASKFEEGFWVVMENEKELEDLPDFV</sequence>
<dbReference type="InterPro" id="IPR008906">
    <property type="entry name" value="HATC_C_dom"/>
</dbReference>
<name>A0A5D3DT82_CUCMM</name>
<dbReference type="GO" id="GO:0046983">
    <property type="term" value="F:protein dimerization activity"/>
    <property type="evidence" value="ECO:0007669"/>
    <property type="project" value="InterPro"/>
</dbReference>
<dbReference type="EMBL" id="SSTE01016227">
    <property type="protein sequence ID" value="KAA0042163.1"/>
    <property type="molecule type" value="Genomic_DNA"/>
</dbReference>
<evidence type="ECO:0000313" key="4">
    <source>
        <dbReference type="EMBL" id="KAA0042163.1"/>
    </source>
</evidence>